<sequence>MLDFHIEGIAGMTSSHHRARVRLSALSIALTVAIATAACSSDDDSATNTGSASPSTSSSRESTEITDIVRRQVADLGLSAAVFGVWRGDDEIALGAVGESPVGVLATTDMQLRVGQPMEPMLSTVLLQLDEEGTLPLDQPIAKWEPNFPRADTITPRMLANSTSGISDYVTDPQFLKLFTDNPMKGWTSREILDLANSRSPLFEPGTSWAYAHSDLTLLGDVMEKATGKPLGELLQQRVFDLLGMDHSSVVLTSQMDEPILHGYTNERGVFEDSTFWNPTAFLHSGNMNAPVADVGKWVRALGTGELLSDKAFEQQMAPTTAGLGSMTADKFFSFGTGHLDGWLVMNPSYGGYNGLALYYPDSKTTIVVYATLGPTTNADLNNAVSMGKEIGTLLEPDHPPQVPTP</sequence>
<gene>
    <name evidence="3" type="ORF">CHR55_05435</name>
</gene>
<accession>A0A2A5JGN0</accession>
<keyword evidence="3" id="KW-0121">Carboxypeptidase</keyword>
<proteinExistence type="predicted"/>
<evidence type="ECO:0000313" key="4">
    <source>
        <dbReference type="Proteomes" id="UP000230886"/>
    </source>
</evidence>
<evidence type="ECO:0000313" key="3">
    <source>
        <dbReference type="EMBL" id="PCK28750.1"/>
    </source>
</evidence>
<dbReference type="GO" id="GO:0004180">
    <property type="term" value="F:carboxypeptidase activity"/>
    <property type="evidence" value="ECO:0007669"/>
    <property type="project" value="UniProtKB-KW"/>
</dbReference>
<dbReference type="SUPFAM" id="SSF56601">
    <property type="entry name" value="beta-lactamase/transpeptidase-like"/>
    <property type="match status" value="1"/>
</dbReference>
<evidence type="ECO:0000256" key="1">
    <source>
        <dbReference type="SAM" id="MobiDB-lite"/>
    </source>
</evidence>
<dbReference type="InterPro" id="IPR001466">
    <property type="entry name" value="Beta-lactam-related"/>
</dbReference>
<name>A0A2A5JGN0_RHOSG</name>
<dbReference type="Gene3D" id="3.40.710.10">
    <property type="entry name" value="DD-peptidase/beta-lactamase superfamily"/>
    <property type="match status" value="1"/>
</dbReference>
<dbReference type="EMBL" id="NOVD01000002">
    <property type="protein sequence ID" value="PCK28750.1"/>
    <property type="molecule type" value="Genomic_DNA"/>
</dbReference>
<feature type="domain" description="Beta-lactamase-related" evidence="2">
    <location>
        <begin position="66"/>
        <end position="377"/>
    </location>
</feature>
<dbReference type="InterPro" id="IPR012338">
    <property type="entry name" value="Beta-lactam/transpept-like"/>
</dbReference>
<feature type="compositionally biased region" description="Low complexity" evidence="1">
    <location>
        <begin position="41"/>
        <end position="60"/>
    </location>
</feature>
<dbReference type="InterPro" id="IPR050789">
    <property type="entry name" value="Diverse_Enzym_Activities"/>
</dbReference>
<keyword evidence="3" id="KW-0645">Protease</keyword>
<dbReference type="AlphaFoldDB" id="A0A2A5JGN0"/>
<reference evidence="3 4" key="1">
    <citation type="submission" date="2017-07" db="EMBL/GenBank/DDBJ databases">
        <title>Draft sequence of Rhodococcus enclensis 23b-28.</title>
        <authorList>
            <person name="Besaury L."/>
            <person name="Sancelme M."/>
            <person name="Amato P."/>
            <person name="Lallement A."/>
            <person name="Delort A.-M."/>
        </authorList>
    </citation>
    <scope>NUCLEOTIDE SEQUENCE [LARGE SCALE GENOMIC DNA]</scope>
    <source>
        <strain evidence="3 4">23b-28</strain>
    </source>
</reference>
<organism evidence="3 4">
    <name type="scientific">Rhodococcus qingshengii</name>
    <dbReference type="NCBI Taxonomy" id="334542"/>
    <lineage>
        <taxon>Bacteria</taxon>
        <taxon>Bacillati</taxon>
        <taxon>Actinomycetota</taxon>
        <taxon>Actinomycetes</taxon>
        <taxon>Mycobacteriales</taxon>
        <taxon>Nocardiaceae</taxon>
        <taxon>Rhodococcus</taxon>
        <taxon>Rhodococcus erythropolis group</taxon>
    </lineage>
</organism>
<dbReference type="Pfam" id="PF00144">
    <property type="entry name" value="Beta-lactamase"/>
    <property type="match status" value="1"/>
</dbReference>
<dbReference type="Proteomes" id="UP000230886">
    <property type="component" value="Unassembled WGS sequence"/>
</dbReference>
<evidence type="ECO:0000259" key="2">
    <source>
        <dbReference type="Pfam" id="PF00144"/>
    </source>
</evidence>
<dbReference type="PANTHER" id="PTHR43283:SF18">
    <property type="match status" value="1"/>
</dbReference>
<feature type="region of interest" description="Disordered" evidence="1">
    <location>
        <begin position="41"/>
        <end position="64"/>
    </location>
</feature>
<keyword evidence="3" id="KW-0378">Hydrolase</keyword>
<comment type="caution">
    <text evidence="3">The sequence shown here is derived from an EMBL/GenBank/DDBJ whole genome shotgun (WGS) entry which is preliminary data.</text>
</comment>
<dbReference type="PANTHER" id="PTHR43283">
    <property type="entry name" value="BETA-LACTAMASE-RELATED"/>
    <property type="match status" value="1"/>
</dbReference>
<protein>
    <submittedName>
        <fullName evidence="3">D-alanyl-D-alanine carboxypeptidase</fullName>
    </submittedName>
</protein>